<evidence type="ECO:0000313" key="2">
    <source>
        <dbReference type="Proteomes" id="UP000499080"/>
    </source>
</evidence>
<sequence length="155" mass="17982">MRRKRLLEVIIIIDGEEADIMAKDKKGFALTSISNGNRFWAGPEFGEAVLYPRSTVSLVNERPFSENYTHIRACLGTRIRLYLDLPLMDQELSPRRHGGHYHPRAVNWRDINCEYALLHGRPVNPRLSDPEFPKLLRNSPRIIMEEWSLDFPALV</sequence>
<dbReference type="EMBL" id="BGPR01002688">
    <property type="protein sequence ID" value="GBM77425.1"/>
    <property type="molecule type" value="Genomic_DNA"/>
</dbReference>
<protein>
    <submittedName>
        <fullName evidence="1">Uncharacterized protein</fullName>
    </submittedName>
</protein>
<gene>
    <name evidence="1" type="ORF">AVEN_65457_1</name>
</gene>
<proteinExistence type="predicted"/>
<evidence type="ECO:0000313" key="1">
    <source>
        <dbReference type="EMBL" id="GBM77425.1"/>
    </source>
</evidence>
<keyword evidence="2" id="KW-1185">Reference proteome</keyword>
<dbReference type="Proteomes" id="UP000499080">
    <property type="component" value="Unassembled WGS sequence"/>
</dbReference>
<name>A0A4Y2IID5_ARAVE</name>
<organism evidence="1 2">
    <name type="scientific">Araneus ventricosus</name>
    <name type="common">Orbweaver spider</name>
    <name type="synonym">Epeira ventricosa</name>
    <dbReference type="NCBI Taxonomy" id="182803"/>
    <lineage>
        <taxon>Eukaryota</taxon>
        <taxon>Metazoa</taxon>
        <taxon>Ecdysozoa</taxon>
        <taxon>Arthropoda</taxon>
        <taxon>Chelicerata</taxon>
        <taxon>Arachnida</taxon>
        <taxon>Araneae</taxon>
        <taxon>Araneomorphae</taxon>
        <taxon>Entelegynae</taxon>
        <taxon>Araneoidea</taxon>
        <taxon>Araneidae</taxon>
        <taxon>Araneus</taxon>
    </lineage>
</organism>
<accession>A0A4Y2IID5</accession>
<dbReference type="AlphaFoldDB" id="A0A4Y2IID5"/>
<comment type="caution">
    <text evidence="1">The sequence shown here is derived from an EMBL/GenBank/DDBJ whole genome shotgun (WGS) entry which is preliminary data.</text>
</comment>
<reference evidence="1 2" key="1">
    <citation type="journal article" date="2019" name="Sci. Rep.">
        <title>Orb-weaving spider Araneus ventricosus genome elucidates the spidroin gene catalogue.</title>
        <authorList>
            <person name="Kono N."/>
            <person name="Nakamura H."/>
            <person name="Ohtoshi R."/>
            <person name="Moran D.A.P."/>
            <person name="Shinohara A."/>
            <person name="Yoshida Y."/>
            <person name="Fujiwara M."/>
            <person name="Mori M."/>
            <person name="Tomita M."/>
            <person name="Arakawa K."/>
        </authorList>
    </citation>
    <scope>NUCLEOTIDE SEQUENCE [LARGE SCALE GENOMIC DNA]</scope>
</reference>